<proteinExistence type="predicted"/>
<sequence>MVSNVFLKKKENPFFLYFVLFRVSLILPDALQRQDVQEITFDKFHLRALENGFAAGVFKIIRNIALPNYYLIWITKRSA</sequence>
<organism evidence="2 3">
    <name type="scientific">Rufibacter latericius</name>
    <dbReference type="NCBI Taxonomy" id="2487040"/>
    <lineage>
        <taxon>Bacteria</taxon>
        <taxon>Pseudomonadati</taxon>
        <taxon>Bacteroidota</taxon>
        <taxon>Cytophagia</taxon>
        <taxon>Cytophagales</taxon>
        <taxon>Hymenobacteraceae</taxon>
        <taxon>Rufibacter</taxon>
    </lineage>
</organism>
<reference evidence="2 3" key="1">
    <citation type="submission" date="2018-11" db="EMBL/GenBank/DDBJ databases">
        <title>Rufibacter latericius sp. nov., isolated from water in Baiyang Lake.</title>
        <authorList>
            <person name="Yang Y."/>
        </authorList>
    </citation>
    <scope>NUCLEOTIDE SEQUENCE [LARGE SCALE GENOMIC DNA]</scope>
    <source>
        <strain evidence="2 3">R-22-1c-1</strain>
    </source>
</reference>
<dbReference type="AlphaFoldDB" id="A0A3M9N016"/>
<accession>A0A3M9N016</accession>
<keyword evidence="1" id="KW-0812">Transmembrane</keyword>
<keyword evidence="1" id="KW-0472">Membrane</keyword>
<name>A0A3M9N016_9BACT</name>
<feature type="transmembrane region" description="Helical" evidence="1">
    <location>
        <begin position="14"/>
        <end position="31"/>
    </location>
</feature>
<dbReference type="Proteomes" id="UP000272117">
    <property type="component" value="Unassembled WGS sequence"/>
</dbReference>
<evidence type="ECO:0000313" key="2">
    <source>
        <dbReference type="EMBL" id="RNI30727.1"/>
    </source>
</evidence>
<evidence type="ECO:0000256" key="1">
    <source>
        <dbReference type="SAM" id="Phobius"/>
    </source>
</evidence>
<dbReference type="EMBL" id="RJJD01000002">
    <property type="protein sequence ID" value="RNI30727.1"/>
    <property type="molecule type" value="Genomic_DNA"/>
</dbReference>
<keyword evidence="1" id="KW-1133">Transmembrane helix</keyword>
<protein>
    <submittedName>
        <fullName evidence="2">Uncharacterized protein</fullName>
    </submittedName>
</protein>
<gene>
    <name evidence="2" type="ORF">EFB08_05640</name>
</gene>
<evidence type="ECO:0000313" key="3">
    <source>
        <dbReference type="Proteomes" id="UP000272117"/>
    </source>
</evidence>
<keyword evidence="3" id="KW-1185">Reference proteome</keyword>
<comment type="caution">
    <text evidence="2">The sequence shown here is derived from an EMBL/GenBank/DDBJ whole genome shotgun (WGS) entry which is preliminary data.</text>
</comment>